<accession>A0A5B1M5V2</accession>
<feature type="transmembrane region" description="Helical" evidence="6">
    <location>
        <begin position="163"/>
        <end position="184"/>
    </location>
</feature>
<feature type="transmembrane region" description="Helical" evidence="6">
    <location>
        <begin position="131"/>
        <end position="151"/>
    </location>
</feature>
<feature type="transmembrane region" description="Helical" evidence="6">
    <location>
        <begin position="39"/>
        <end position="61"/>
    </location>
</feature>
<feature type="transmembrane region" description="Helical" evidence="6">
    <location>
        <begin position="227"/>
        <end position="254"/>
    </location>
</feature>
<feature type="domain" description="O-antigen ligase-related" evidence="7">
    <location>
        <begin position="228"/>
        <end position="354"/>
    </location>
</feature>
<dbReference type="AlphaFoldDB" id="A0A5B1M5V2"/>
<name>A0A5B1M5V2_9ACTN</name>
<reference evidence="8 9" key="2">
    <citation type="submission" date="2019-09" db="EMBL/GenBank/DDBJ databases">
        <authorList>
            <person name="Jin C."/>
        </authorList>
    </citation>
    <scope>NUCLEOTIDE SEQUENCE [LARGE SCALE GENOMIC DNA]</scope>
    <source>
        <strain evidence="8 9">BN140041</strain>
    </source>
</reference>
<gene>
    <name evidence="8" type="ORF">F0U47_08515</name>
</gene>
<feature type="transmembrane region" description="Helical" evidence="6">
    <location>
        <begin position="261"/>
        <end position="282"/>
    </location>
</feature>
<keyword evidence="8" id="KW-0436">Ligase</keyword>
<evidence type="ECO:0000256" key="1">
    <source>
        <dbReference type="ARBA" id="ARBA00004141"/>
    </source>
</evidence>
<feature type="region of interest" description="Disordered" evidence="5">
    <location>
        <begin position="416"/>
        <end position="435"/>
    </location>
</feature>
<feature type="transmembrane region" description="Helical" evidence="6">
    <location>
        <begin position="106"/>
        <end position="124"/>
    </location>
</feature>
<protein>
    <submittedName>
        <fullName evidence="8">O-antigen ligase family protein</fullName>
    </submittedName>
</protein>
<sequence>MRPNRGVLLTIGAAVLVAGLSAVATQGLAYAGAAVVAALYLAFVVTFGARTTGIACMMAAFAFAPMYRGFENLTGGIPPTDVFVIAGIIHLLPTVIQHRLQVPTTYLVGLLLVAITSLVAVMVTGDLFTNAFYAIQWLFFIGVLPLFFAWWRPRVSTVCLLLWAYLVGHTISTAKAVVEGAAFADRYDGFTHHPNAFGLAGLATIAAVLFLLRQYENVAPRVVLLGFAALGVVSISMSGSRAAIVVLGALILLIPLVERSALMGVGLAAVGACGVLSIPFLVDVSGEESAIGRLRGGGTATGSDRIREDALADGLERFWQSPILGTGFREIELIHNVFLEAAVAIGIFGLLGYLVVLFTLARPLFSLHPMRRLSYLIWAFIGVAPTFPGLWDRTVWVPAALAGLLLVRHEMHDAPADPEVEPAHTPQEPVSPGRA</sequence>
<dbReference type="PANTHER" id="PTHR37422:SF13">
    <property type="entry name" value="LIPOPOLYSACCHARIDE BIOSYNTHESIS PROTEIN PA4999-RELATED"/>
    <property type="match status" value="1"/>
</dbReference>
<evidence type="ECO:0000256" key="4">
    <source>
        <dbReference type="ARBA" id="ARBA00023136"/>
    </source>
</evidence>
<dbReference type="InterPro" id="IPR051533">
    <property type="entry name" value="WaaL-like"/>
</dbReference>
<evidence type="ECO:0000256" key="5">
    <source>
        <dbReference type="SAM" id="MobiDB-lite"/>
    </source>
</evidence>
<organism evidence="8 9">
    <name type="scientific">Nocardioides antri</name>
    <dbReference type="NCBI Taxonomy" id="2607659"/>
    <lineage>
        <taxon>Bacteria</taxon>
        <taxon>Bacillati</taxon>
        <taxon>Actinomycetota</taxon>
        <taxon>Actinomycetes</taxon>
        <taxon>Propionibacteriales</taxon>
        <taxon>Nocardioidaceae</taxon>
        <taxon>Nocardioides</taxon>
    </lineage>
</organism>
<evidence type="ECO:0000259" key="7">
    <source>
        <dbReference type="Pfam" id="PF04932"/>
    </source>
</evidence>
<evidence type="ECO:0000313" key="8">
    <source>
        <dbReference type="EMBL" id="KAA1427499.1"/>
    </source>
</evidence>
<reference evidence="8 9" key="1">
    <citation type="submission" date="2019-09" db="EMBL/GenBank/DDBJ databases">
        <title>Nocardioides panacisoli sp. nov., isolated from the soil of a ginseng field.</title>
        <authorList>
            <person name="Cho C."/>
        </authorList>
    </citation>
    <scope>NUCLEOTIDE SEQUENCE [LARGE SCALE GENOMIC DNA]</scope>
    <source>
        <strain evidence="8 9">BN140041</strain>
    </source>
</reference>
<keyword evidence="9" id="KW-1185">Reference proteome</keyword>
<dbReference type="EMBL" id="VUJW01000003">
    <property type="protein sequence ID" value="KAA1427499.1"/>
    <property type="molecule type" value="Genomic_DNA"/>
</dbReference>
<evidence type="ECO:0000313" key="9">
    <source>
        <dbReference type="Proteomes" id="UP000324351"/>
    </source>
</evidence>
<dbReference type="InterPro" id="IPR007016">
    <property type="entry name" value="O-antigen_ligase-rel_domated"/>
</dbReference>
<evidence type="ECO:0000256" key="3">
    <source>
        <dbReference type="ARBA" id="ARBA00022989"/>
    </source>
</evidence>
<keyword evidence="4 6" id="KW-0472">Membrane</keyword>
<feature type="transmembrane region" description="Helical" evidence="6">
    <location>
        <begin position="337"/>
        <end position="361"/>
    </location>
</feature>
<dbReference type="RefSeq" id="WP_149749864.1">
    <property type="nucleotide sequence ID" value="NZ_VUJW01000003.1"/>
</dbReference>
<evidence type="ECO:0000256" key="6">
    <source>
        <dbReference type="SAM" id="Phobius"/>
    </source>
</evidence>
<dbReference type="GO" id="GO:0016020">
    <property type="term" value="C:membrane"/>
    <property type="evidence" value="ECO:0007669"/>
    <property type="project" value="UniProtKB-SubCell"/>
</dbReference>
<comment type="caution">
    <text evidence="8">The sequence shown here is derived from an EMBL/GenBank/DDBJ whole genome shotgun (WGS) entry which is preliminary data.</text>
</comment>
<feature type="transmembrane region" description="Helical" evidence="6">
    <location>
        <begin position="196"/>
        <end position="215"/>
    </location>
</feature>
<proteinExistence type="predicted"/>
<dbReference type="GO" id="GO:0016874">
    <property type="term" value="F:ligase activity"/>
    <property type="evidence" value="ECO:0007669"/>
    <property type="project" value="UniProtKB-KW"/>
</dbReference>
<comment type="subcellular location">
    <subcellularLocation>
        <location evidence="1">Membrane</location>
        <topology evidence="1">Multi-pass membrane protein</topology>
    </subcellularLocation>
</comment>
<keyword evidence="3 6" id="KW-1133">Transmembrane helix</keyword>
<keyword evidence="2 6" id="KW-0812">Transmembrane</keyword>
<dbReference type="Proteomes" id="UP000324351">
    <property type="component" value="Unassembled WGS sequence"/>
</dbReference>
<evidence type="ECO:0000256" key="2">
    <source>
        <dbReference type="ARBA" id="ARBA00022692"/>
    </source>
</evidence>
<feature type="transmembrane region" description="Helical" evidence="6">
    <location>
        <begin position="373"/>
        <end position="391"/>
    </location>
</feature>
<dbReference type="PANTHER" id="PTHR37422">
    <property type="entry name" value="TEICHURONIC ACID BIOSYNTHESIS PROTEIN TUAE"/>
    <property type="match status" value="1"/>
</dbReference>
<dbReference type="Pfam" id="PF04932">
    <property type="entry name" value="Wzy_C"/>
    <property type="match status" value="1"/>
</dbReference>